<dbReference type="NCBIfam" id="TIGR03923">
    <property type="entry name" value="T7SS_EccE"/>
    <property type="match status" value="1"/>
</dbReference>
<feature type="transmembrane region" description="Helical" evidence="8">
    <location>
        <begin position="12"/>
        <end position="36"/>
    </location>
</feature>
<dbReference type="AlphaFoldDB" id="A0AA91PAJ9"/>
<keyword evidence="6 8" id="KW-0472">Membrane</keyword>
<proteinExistence type="inferred from homology"/>
<evidence type="ECO:0000256" key="2">
    <source>
        <dbReference type="ARBA" id="ARBA00007759"/>
    </source>
</evidence>
<dbReference type="GO" id="GO:0005886">
    <property type="term" value="C:plasma membrane"/>
    <property type="evidence" value="ECO:0007669"/>
    <property type="project" value="UniProtKB-SubCell"/>
</dbReference>
<dbReference type="Pfam" id="PF11203">
    <property type="entry name" value="EccE"/>
    <property type="match status" value="1"/>
</dbReference>
<evidence type="ECO:0000256" key="7">
    <source>
        <dbReference type="SAM" id="MobiDB-lite"/>
    </source>
</evidence>
<reference evidence="10 11" key="1">
    <citation type="submission" date="2017-04" db="EMBL/GenBank/DDBJ databases">
        <title>The new phylogeny of genus Mycobacterium.</title>
        <authorList>
            <person name="Tortoli E."/>
            <person name="Trovato A."/>
            <person name="Cirillo D.M."/>
        </authorList>
    </citation>
    <scope>NUCLEOTIDE SEQUENCE [LARGE SCALE GENOMIC DNA]</scope>
    <source>
        <strain evidence="10 11">KCTC 19819</strain>
    </source>
</reference>
<keyword evidence="4 8" id="KW-0812">Transmembrane</keyword>
<sequence length="528" mass="55109">MAAGTARARRTIATVAMTRLAVLAAVALTGLAGWAVGGVGGAVVGLAGGLAAAVVPWWGRPLCGWAALWLRRNRPIRWPPPVTATNDRSRGGVRYHRGVAAVAVRVSGRAHTPTLLTGATAATTTNVVDLATLAALTRQPLGLTVASISVVSIGTRRAHTGSYPEVYDTLIGTAPYAGRRATWLILRITAADNVDALRLRTTVGAAAVAAAQRVAAALRHRGIRAAVAGAADIAALDIAALGTPVDAGALAPRRRHWRALRADTGWRATYRYRPEDITTGTLEQAWTWRVDGVVQDVTVFDDHTVAATVTVATAARPLTPPSVRLQTLSGRQARGLAAHRCGPGPLRDRSPRPRLAAPVTIPIGPSGVLLGRLDTGERLLVPLDDPTLCSRIWLVGEDALTKRILIRLAATGARLTCHSTDPARWASLRMPLITVGEDPAPAPGTTVSVTDGSVAPTPRPDTVVVIAAAAAPPTDPGEVVITQTGPATVTVATADWHHSVHIELFRAENRYLGSPVRQPQTVPAGVAG</sequence>
<feature type="domain" description="Type VII secretion system protein EccE" evidence="9">
    <location>
        <begin position="177"/>
        <end position="271"/>
    </location>
</feature>
<accession>A0AA91PAJ9</accession>
<name>A0AA91PAJ9_9MYCO</name>
<evidence type="ECO:0000256" key="4">
    <source>
        <dbReference type="ARBA" id="ARBA00022692"/>
    </source>
</evidence>
<comment type="similarity">
    <text evidence="2">Belongs to the EccE family.</text>
</comment>
<evidence type="ECO:0000256" key="3">
    <source>
        <dbReference type="ARBA" id="ARBA00022475"/>
    </source>
</evidence>
<dbReference type="InterPro" id="IPR050051">
    <property type="entry name" value="EccE_dom"/>
</dbReference>
<gene>
    <name evidence="10" type="ORF">B8W67_19715</name>
</gene>
<evidence type="ECO:0000256" key="5">
    <source>
        <dbReference type="ARBA" id="ARBA00022989"/>
    </source>
</evidence>
<protein>
    <submittedName>
        <fullName evidence="10">Type VII secretion protein EccE</fullName>
    </submittedName>
</protein>
<keyword evidence="11" id="KW-1185">Reference proteome</keyword>
<dbReference type="EMBL" id="NCXO01000084">
    <property type="protein sequence ID" value="OSC23945.1"/>
    <property type="molecule type" value="Genomic_DNA"/>
</dbReference>
<dbReference type="Proteomes" id="UP000193577">
    <property type="component" value="Unassembled WGS sequence"/>
</dbReference>
<dbReference type="InterPro" id="IPR021368">
    <property type="entry name" value="T7SS_EccE"/>
</dbReference>
<feature type="region of interest" description="Disordered" evidence="7">
    <location>
        <begin position="334"/>
        <end position="356"/>
    </location>
</feature>
<evidence type="ECO:0000256" key="1">
    <source>
        <dbReference type="ARBA" id="ARBA00004236"/>
    </source>
</evidence>
<evidence type="ECO:0000256" key="6">
    <source>
        <dbReference type="ARBA" id="ARBA00023136"/>
    </source>
</evidence>
<comment type="subcellular location">
    <subcellularLocation>
        <location evidence="1">Cell membrane</location>
    </subcellularLocation>
</comment>
<comment type="caution">
    <text evidence="10">The sequence shown here is derived from an EMBL/GenBank/DDBJ whole genome shotgun (WGS) entry which is preliminary data.</text>
</comment>
<evidence type="ECO:0000259" key="9">
    <source>
        <dbReference type="Pfam" id="PF11203"/>
    </source>
</evidence>
<evidence type="ECO:0000313" key="10">
    <source>
        <dbReference type="EMBL" id="OSC23945.1"/>
    </source>
</evidence>
<evidence type="ECO:0000256" key="8">
    <source>
        <dbReference type="SAM" id="Phobius"/>
    </source>
</evidence>
<keyword evidence="5 8" id="KW-1133">Transmembrane helix</keyword>
<evidence type="ECO:0000313" key="11">
    <source>
        <dbReference type="Proteomes" id="UP000193577"/>
    </source>
</evidence>
<keyword evidence="3" id="KW-1003">Cell membrane</keyword>
<organism evidence="10 11">
    <name type="scientific">Mycolicibacillus koreensis</name>
    <dbReference type="NCBI Taxonomy" id="1069220"/>
    <lineage>
        <taxon>Bacteria</taxon>
        <taxon>Bacillati</taxon>
        <taxon>Actinomycetota</taxon>
        <taxon>Actinomycetes</taxon>
        <taxon>Mycobacteriales</taxon>
        <taxon>Mycobacteriaceae</taxon>
        <taxon>Mycolicibacillus</taxon>
    </lineage>
</organism>